<comment type="caution">
    <text evidence="2">The sequence shown here is derived from an EMBL/GenBank/DDBJ whole genome shotgun (WGS) entry which is preliminary data.</text>
</comment>
<sequence>NIFLRWPKKLFICSFVSRRLGLAVQVRHALLRTASAARRRRPLCCSPTGYTLASTSTSSASTSASTSSASTSASTSSASSSSASSSSASSSSASTSSASTSSASTSACT</sequence>
<feature type="non-terminal residue" evidence="2">
    <location>
        <position position="109"/>
    </location>
</feature>
<evidence type="ECO:0000313" key="3">
    <source>
        <dbReference type="Proteomes" id="UP001219518"/>
    </source>
</evidence>
<dbReference type="EMBL" id="JAHWGI010000143">
    <property type="protein sequence ID" value="KAK3910054.1"/>
    <property type="molecule type" value="Genomic_DNA"/>
</dbReference>
<dbReference type="Proteomes" id="UP001219518">
    <property type="component" value="Unassembled WGS sequence"/>
</dbReference>
<protein>
    <submittedName>
        <fullName evidence="2">Trem-like transcript 2 protein</fullName>
    </submittedName>
</protein>
<gene>
    <name evidence="2" type="ORF">KUF71_020063</name>
</gene>
<dbReference type="AlphaFoldDB" id="A0AAE1L8U6"/>
<feature type="region of interest" description="Disordered" evidence="1">
    <location>
        <begin position="44"/>
        <end position="109"/>
    </location>
</feature>
<reference evidence="2" key="2">
    <citation type="journal article" date="2023" name="BMC Genomics">
        <title>Pest status, molecular evolution, and epigenetic factors derived from the genome assembly of Frankliniella fusca, a thysanopteran phytovirus vector.</title>
        <authorList>
            <person name="Catto M.A."/>
            <person name="Labadie P.E."/>
            <person name="Jacobson A.L."/>
            <person name="Kennedy G.G."/>
            <person name="Srinivasan R."/>
            <person name="Hunt B.G."/>
        </authorList>
    </citation>
    <scope>NUCLEOTIDE SEQUENCE</scope>
    <source>
        <strain evidence="2">PL_HMW_Pooled</strain>
    </source>
</reference>
<name>A0AAE1L8U6_9NEOP</name>
<reference evidence="2" key="1">
    <citation type="submission" date="2021-07" db="EMBL/GenBank/DDBJ databases">
        <authorList>
            <person name="Catto M.A."/>
            <person name="Jacobson A."/>
            <person name="Kennedy G."/>
            <person name="Labadie P."/>
            <person name="Hunt B.G."/>
            <person name="Srinivasan R."/>
        </authorList>
    </citation>
    <scope>NUCLEOTIDE SEQUENCE</scope>
    <source>
        <strain evidence="2">PL_HMW_Pooled</strain>
        <tissue evidence="2">Head</tissue>
    </source>
</reference>
<keyword evidence="3" id="KW-1185">Reference proteome</keyword>
<organism evidence="2 3">
    <name type="scientific">Frankliniella fusca</name>
    <dbReference type="NCBI Taxonomy" id="407009"/>
    <lineage>
        <taxon>Eukaryota</taxon>
        <taxon>Metazoa</taxon>
        <taxon>Ecdysozoa</taxon>
        <taxon>Arthropoda</taxon>
        <taxon>Hexapoda</taxon>
        <taxon>Insecta</taxon>
        <taxon>Pterygota</taxon>
        <taxon>Neoptera</taxon>
        <taxon>Paraneoptera</taxon>
        <taxon>Thysanoptera</taxon>
        <taxon>Terebrantia</taxon>
        <taxon>Thripoidea</taxon>
        <taxon>Thripidae</taxon>
        <taxon>Frankliniella</taxon>
    </lineage>
</organism>
<evidence type="ECO:0000256" key="1">
    <source>
        <dbReference type="SAM" id="MobiDB-lite"/>
    </source>
</evidence>
<evidence type="ECO:0000313" key="2">
    <source>
        <dbReference type="EMBL" id="KAK3910054.1"/>
    </source>
</evidence>
<accession>A0AAE1L8U6</accession>
<proteinExistence type="predicted"/>
<feature type="compositionally biased region" description="Low complexity" evidence="1">
    <location>
        <begin position="53"/>
        <end position="109"/>
    </location>
</feature>
<feature type="non-terminal residue" evidence="2">
    <location>
        <position position="1"/>
    </location>
</feature>